<dbReference type="AlphaFoldDB" id="A0A8J5XH10"/>
<evidence type="ECO:0000313" key="2">
    <source>
        <dbReference type="Proteomes" id="UP000751190"/>
    </source>
</evidence>
<gene>
    <name evidence="1" type="ORF">KFE25_001628</name>
</gene>
<dbReference type="EMBL" id="JAGTXO010000018">
    <property type="protein sequence ID" value="KAG8462855.1"/>
    <property type="molecule type" value="Genomic_DNA"/>
</dbReference>
<organism evidence="1 2">
    <name type="scientific">Diacronema lutheri</name>
    <name type="common">Unicellular marine alga</name>
    <name type="synonym">Monochrysis lutheri</name>
    <dbReference type="NCBI Taxonomy" id="2081491"/>
    <lineage>
        <taxon>Eukaryota</taxon>
        <taxon>Haptista</taxon>
        <taxon>Haptophyta</taxon>
        <taxon>Pavlovophyceae</taxon>
        <taxon>Pavlovales</taxon>
        <taxon>Pavlovaceae</taxon>
        <taxon>Diacronema</taxon>
    </lineage>
</organism>
<reference evidence="1" key="1">
    <citation type="submission" date="2021-05" db="EMBL/GenBank/DDBJ databases">
        <title>The genome of the haptophyte Pavlova lutheri (Diacronema luteri, Pavlovales) - a model for lipid biosynthesis in eukaryotic algae.</title>
        <authorList>
            <person name="Hulatt C.J."/>
            <person name="Posewitz M.C."/>
        </authorList>
    </citation>
    <scope>NUCLEOTIDE SEQUENCE</scope>
    <source>
        <strain evidence="1">NIVA-4/92</strain>
    </source>
</reference>
<dbReference type="OrthoDB" id="10575917at2759"/>
<protein>
    <submittedName>
        <fullName evidence="1">Uncharacterized protein</fullName>
    </submittedName>
</protein>
<comment type="caution">
    <text evidence="1">The sequence shown here is derived from an EMBL/GenBank/DDBJ whole genome shotgun (WGS) entry which is preliminary data.</text>
</comment>
<accession>A0A8J5XH10</accession>
<evidence type="ECO:0000313" key="1">
    <source>
        <dbReference type="EMBL" id="KAG8462855.1"/>
    </source>
</evidence>
<sequence>MGSSVQSSSLREAEARLTRARLDATDGVGGDLAGADPADVIERRAVASELDALQRDVAATSELVASLQAEAANGLGEVSSVMNAAREESWRLSAYMQLEALKEQILSGDSAGAMRALEALEAREALAAADAPVPPTARGEAGSELAGLRAEKARIEAELEETRRALAQHAI</sequence>
<dbReference type="Proteomes" id="UP000751190">
    <property type="component" value="Unassembled WGS sequence"/>
</dbReference>
<proteinExistence type="predicted"/>
<keyword evidence="2" id="KW-1185">Reference proteome</keyword>
<name>A0A8J5XH10_DIALT</name>